<accession>A0ABS1C3G4</accession>
<keyword evidence="2" id="KW-1185">Reference proteome</keyword>
<reference evidence="1 2" key="1">
    <citation type="submission" date="2020-12" db="EMBL/GenBank/DDBJ databases">
        <title>Bacterial novel species Adhaeribacter sp. BT258 isolated from soil.</title>
        <authorList>
            <person name="Jung H.-Y."/>
        </authorList>
    </citation>
    <scope>NUCLEOTIDE SEQUENCE [LARGE SCALE GENOMIC DNA]</scope>
    <source>
        <strain evidence="1 2">BT258</strain>
    </source>
</reference>
<evidence type="ECO:0000313" key="1">
    <source>
        <dbReference type="EMBL" id="MBK0403945.1"/>
    </source>
</evidence>
<dbReference type="EMBL" id="JAEHFX010000006">
    <property type="protein sequence ID" value="MBK0403945.1"/>
    <property type="molecule type" value="Genomic_DNA"/>
</dbReference>
<name>A0ABS1C3G4_9BACT</name>
<comment type="caution">
    <text evidence="1">The sequence shown here is derived from an EMBL/GenBank/DDBJ whole genome shotgun (WGS) entry which is preliminary data.</text>
</comment>
<gene>
    <name evidence="1" type="ORF">I5M27_13200</name>
</gene>
<proteinExistence type="predicted"/>
<sequence>MTNKFSLKFLLQLLVIVAGIYLSWNLNVFIPFNASYPPLDTYKDFSGKVAPDTVIAAPGEHYLRGAMGAFWLGKHYRSVWAAQVKVPVLHISKKNGGMKILRKGGGMQTTSFTLADAAGTEYALRSVDKNPVHVLPGFFRYTFVASFVRDQVSATDPFAPQWVAELSSHAGVPYTTPELYFIHPEDSAFNKFGLQRGGFFNLSPKAPDLKELQLPGERFKELYSTAEMLQILTQSKGKASVDTVLFLRCRLFDLLIGDWDRHPGQWDWAGFSTENHTVFRPVPKDRDQAFGYYKDGVLPYLLTRKFILNKIASFTPEFEDVAGYSKNGRVLDDLLLKNVPGSVFQAQARLLQKQLPDAVLQAAIKKYPAGIVPETIQNRFQTLKSRRQQLGEGARLFYKIIQERNIN</sequence>
<organism evidence="1 2">
    <name type="scientific">Adhaeribacter terrigena</name>
    <dbReference type="NCBI Taxonomy" id="2793070"/>
    <lineage>
        <taxon>Bacteria</taxon>
        <taxon>Pseudomonadati</taxon>
        <taxon>Bacteroidota</taxon>
        <taxon>Cytophagia</taxon>
        <taxon>Cytophagales</taxon>
        <taxon>Hymenobacteraceae</taxon>
        <taxon>Adhaeribacter</taxon>
    </lineage>
</organism>
<evidence type="ECO:0000313" key="2">
    <source>
        <dbReference type="Proteomes" id="UP000644147"/>
    </source>
</evidence>
<dbReference type="RefSeq" id="WP_200506758.1">
    <property type="nucleotide sequence ID" value="NZ_JAEHFX010000006.1"/>
</dbReference>
<dbReference type="Proteomes" id="UP000644147">
    <property type="component" value="Unassembled WGS sequence"/>
</dbReference>
<protein>
    <submittedName>
        <fullName evidence="1">Uncharacterized protein</fullName>
    </submittedName>
</protein>